<sequence>MGTPGHKPGGRGVRRARRAGLGTLGSLASLGGMWNAEAVPTSRTTVFALLAAVALLGVVTAGLPVVVRRAAAIPLLVLAVVAVVVPAVSATGLDWRCCGAGRDRTRPGGTARRSEVGGIGDARICPGGRRRGGDPAPMAATDGDGCGVLCGVNRGPARSGLGAAGKLQSVRYPTAWPTVSRMINDHPGPVAVLPAGTMRRFSWSGRHPCSTRCPAGCAPTCW</sequence>
<keyword evidence="1 2" id="KW-0812">Transmembrane</keyword>
<dbReference type="AlphaFoldDB" id="X7ZB47"/>
<proteinExistence type="predicted"/>
<organism evidence="2">
    <name type="scientific">Mycobacterium xenopi 4042</name>
    <dbReference type="NCBI Taxonomy" id="1299334"/>
    <lineage>
        <taxon>Bacteria</taxon>
        <taxon>Bacillati</taxon>
        <taxon>Actinomycetota</taxon>
        <taxon>Actinomycetes</taxon>
        <taxon>Mycobacteriales</taxon>
        <taxon>Mycobacteriaceae</taxon>
        <taxon>Mycobacterium</taxon>
    </lineage>
</organism>
<keyword evidence="1" id="KW-1133">Transmembrane helix</keyword>
<gene>
    <name evidence="2" type="ORF">I553_1206</name>
</gene>
<feature type="transmembrane region" description="Helical" evidence="1">
    <location>
        <begin position="73"/>
        <end position="93"/>
    </location>
</feature>
<protein>
    <submittedName>
        <fullName evidence="2">Transmembrane domain protein</fullName>
    </submittedName>
</protein>
<dbReference type="PATRIC" id="fig|1299334.3.peg.8463"/>
<comment type="caution">
    <text evidence="2">The sequence shown here is derived from an EMBL/GenBank/DDBJ whole genome shotgun (WGS) entry which is preliminary data.</text>
</comment>
<evidence type="ECO:0000256" key="1">
    <source>
        <dbReference type="SAM" id="Phobius"/>
    </source>
</evidence>
<dbReference type="EMBL" id="JAOB01000080">
    <property type="protein sequence ID" value="EUA16231.1"/>
    <property type="molecule type" value="Genomic_DNA"/>
</dbReference>
<feature type="transmembrane region" description="Helical" evidence="1">
    <location>
        <begin position="48"/>
        <end position="66"/>
    </location>
</feature>
<evidence type="ECO:0000313" key="2">
    <source>
        <dbReference type="EMBL" id="EUA16231.1"/>
    </source>
</evidence>
<keyword evidence="1" id="KW-0472">Membrane</keyword>
<reference evidence="2" key="1">
    <citation type="submission" date="2014-01" db="EMBL/GenBank/DDBJ databases">
        <authorList>
            <person name="Brown-Elliot B."/>
            <person name="Wallace R."/>
            <person name="Lenaerts A."/>
            <person name="Ordway D."/>
            <person name="DeGroote M.A."/>
            <person name="Parker T."/>
            <person name="Sizemore C."/>
            <person name="Tallon L.J."/>
            <person name="Sadzewicz L.K."/>
            <person name="Sengamalay N."/>
            <person name="Fraser C.M."/>
            <person name="Hine E."/>
            <person name="Shefchek K.A."/>
            <person name="Das S.P."/>
            <person name="Tettelin H."/>
        </authorList>
    </citation>
    <scope>NUCLEOTIDE SEQUENCE [LARGE SCALE GENOMIC DNA]</scope>
    <source>
        <strain evidence="2">4042</strain>
    </source>
</reference>
<name>X7ZB47_MYCXE</name>
<accession>X7ZB47</accession>